<keyword evidence="3 4" id="KW-0732">Signal</keyword>
<keyword evidence="2" id="KW-0813">Transport</keyword>
<dbReference type="EMBL" id="FNGO01000009">
    <property type="protein sequence ID" value="SDL80173.1"/>
    <property type="molecule type" value="Genomic_DNA"/>
</dbReference>
<reference evidence="6 7" key="1">
    <citation type="submission" date="2016-10" db="EMBL/GenBank/DDBJ databases">
        <authorList>
            <person name="de Groot N.N."/>
        </authorList>
    </citation>
    <scope>NUCLEOTIDE SEQUENCE [LARGE SCALE GENOMIC DNA]</scope>
    <source>
        <strain evidence="6 7">SLAS-1</strain>
    </source>
</reference>
<feature type="signal peptide" evidence="4">
    <location>
        <begin position="1"/>
        <end position="23"/>
    </location>
</feature>
<dbReference type="Gene3D" id="3.10.105.10">
    <property type="entry name" value="Dipeptide-binding Protein, Domain 3"/>
    <property type="match status" value="1"/>
</dbReference>
<evidence type="ECO:0000256" key="4">
    <source>
        <dbReference type="SAM" id="SignalP"/>
    </source>
</evidence>
<protein>
    <submittedName>
        <fullName evidence="6">Peptide/nickel transport system substrate-binding protein</fullName>
    </submittedName>
</protein>
<feature type="domain" description="Solute-binding protein family 5" evidence="5">
    <location>
        <begin position="77"/>
        <end position="437"/>
    </location>
</feature>
<name>A0A1G9N197_9FIRM</name>
<dbReference type="GO" id="GO:0015833">
    <property type="term" value="P:peptide transport"/>
    <property type="evidence" value="ECO:0007669"/>
    <property type="project" value="TreeGrafter"/>
</dbReference>
<dbReference type="OrthoDB" id="239741at2"/>
<dbReference type="InterPro" id="IPR030678">
    <property type="entry name" value="Peptide/Ni-bd"/>
</dbReference>
<evidence type="ECO:0000259" key="5">
    <source>
        <dbReference type="Pfam" id="PF00496"/>
    </source>
</evidence>
<sequence length="518" mass="58905">MMKNLRYVIIAILVLLLAAGAFGSDEAAAMDNSTLRIATLDHTQTLDPPYLNTLWNDGNIMFDIFDGLVQYKPGTFEIEPGLATDWEISDDNREITFYLREGVQFHGDYGEFTAEDVKFSFERIAEDDTVPDHEQFLYLEEVEVVDDYTAVLHLEEPMAQLFTTSLPYNAGLIVSSKAVEEMGRENFAQNPIGTGPYKFESWEEDIVLSRNENYWDQEAFVEGSPERVVYTPMSDAFARGSAVQTAEIDIAETSLDMKDSLEAETGVDVKITEGRGYWWINFTADKEPMDDINLRKALRYIISPDDIIAGAFAGLAERVDTMLASEYVGYWEDAPAYDVEDVGENHIWQLLEEAGYPEGEGLELSMRTGTSDERRLTAEIVQDQLADWNIEASIETMEMGALIDSAQEGTHHLGVDVFTTTPDPVYNTQWFQSGHHWNFFQWGSEEYDELWQELSRTIAEEKQQEIAVEMQKILDEEVLATWLTYGAKVWGLSENVEEMTIQPDNIIIIPHRTSMTEF</sequence>
<dbReference type="RefSeq" id="WP_089759850.1">
    <property type="nucleotide sequence ID" value="NZ_FNGO01000009.1"/>
</dbReference>
<keyword evidence="7" id="KW-1185">Reference proteome</keyword>
<feature type="chain" id="PRO_5011507000" evidence="4">
    <location>
        <begin position="24"/>
        <end position="518"/>
    </location>
</feature>
<dbReference type="GO" id="GO:0043190">
    <property type="term" value="C:ATP-binding cassette (ABC) transporter complex"/>
    <property type="evidence" value="ECO:0007669"/>
    <property type="project" value="InterPro"/>
</dbReference>
<dbReference type="InterPro" id="IPR039424">
    <property type="entry name" value="SBP_5"/>
</dbReference>
<dbReference type="STRING" id="321763.SAMN04488692_10972"/>
<dbReference type="AlphaFoldDB" id="A0A1G9N197"/>
<dbReference type="GO" id="GO:0042597">
    <property type="term" value="C:periplasmic space"/>
    <property type="evidence" value="ECO:0007669"/>
    <property type="project" value="UniProtKB-ARBA"/>
</dbReference>
<evidence type="ECO:0000313" key="7">
    <source>
        <dbReference type="Proteomes" id="UP000199476"/>
    </source>
</evidence>
<proteinExistence type="inferred from homology"/>
<dbReference type="Proteomes" id="UP000199476">
    <property type="component" value="Unassembled WGS sequence"/>
</dbReference>
<dbReference type="Pfam" id="PF00496">
    <property type="entry name" value="SBP_bac_5"/>
    <property type="match status" value="1"/>
</dbReference>
<evidence type="ECO:0000256" key="1">
    <source>
        <dbReference type="ARBA" id="ARBA00005695"/>
    </source>
</evidence>
<dbReference type="InterPro" id="IPR000914">
    <property type="entry name" value="SBP_5_dom"/>
</dbReference>
<dbReference type="PANTHER" id="PTHR30290">
    <property type="entry name" value="PERIPLASMIC BINDING COMPONENT OF ABC TRANSPORTER"/>
    <property type="match status" value="1"/>
</dbReference>
<organism evidence="6 7">
    <name type="scientific">Halarsenatibacter silvermanii</name>
    <dbReference type="NCBI Taxonomy" id="321763"/>
    <lineage>
        <taxon>Bacteria</taxon>
        <taxon>Bacillati</taxon>
        <taxon>Bacillota</taxon>
        <taxon>Clostridia</taxon>
        <taxon>Halanaerobiales</taxon>
        <taxon>Halarsenatibacteraceae</taxon>
        <taxon>Halarsenatibacter</taxon>
    </lineage>
</organism>
<evidence type="ECO:0000256" key="3">
    <source>
        <dbReference type="ARBA" id="ARBA00022729"/>
    </source>
</evidence>
<accession>A0A1G9N197</accession>
<dbReference type="PIRSF" id="PIRSF002741">
    <property type="entry name" value="MppA"/>
    <property type="match status" value="1"/>
</dbReference>
<evidence type="ECO:0000256" key="2">
    <source>
        <dbReference type="ARBA" id="ARBA00022448"/>
    </source>
</evidence>
<dbReference type="GO" id="GO:1904680">
    <property type="term" value="F:peptide transmembrane transporter activity"/>
    <property type="evidence" value="ECO:0007669"/>
    <property type="project" value="TreeGrafter"/>
</dbReference>
<dbReference type="PANTHER" id="PTHR30290:SF9">
    <property type="entry name" value="OLIGOPEPTIDE-BINDING PROTEIN APPA"/>
    <property type="match status" value="1"/>
</dbReference>
<dbReference type="Gene3D" id="3.40.190.10">
    <property type="entry name" value="Periplasmic binding protein-like II"/>
    <property type="match status" value="1"/>
</dbReference>
<evidence type="ECO:0000313" key="6">
    <source>
        <dbReference type="EMBL" id="SDL80173.1"/>
    </source>
</evidence>
<dbReference type="SUPFAM" id="SSF53850">
    <property type="entry name" value="Periplasmic binding protein-like II"/>
    <property type="match status" value="1"/>
</dbReference>
<gene>
    <name evidence="6" type="ORF">SAMN04488692_10972</name>
</gene>
<comment type="similarity">
    <text evidence="1">Belongs to the bacterial solute-binding protein 5 family.</text>
</comment>